<name>A0A368R5X9_SETIT</name>
<protein>
    <submittedName>
        <fullName evidence="1">Uncharacterized protein</fullName>
    </submittedName>
</protein>
<reference evidence="1" key="1">
    <citation type="journal article" date="2012" name="Nat. Biotechnol.">
        <title>Reference genome sequence of the model plant Setaria.</title>
        <authorList>
            <person name="Bennetzen J.L."/>
            <person name="Schmutz J."/>
            <person name="Wang H."/>
            <person name="Percifield R."/>
            <person name="Hawkins J."/>
            <person name="Pontaroli A.C."/>
            <person name="Estep M."/>
            <person name="Feng L."/>
            <person name="Vaughn J.N."/>
            <person name="Grimwood J."/>
            <person name="Jenkins J."/>
            <person name="Barry K."/>
            <person name="Lindquist E."/>
            <person name="Hellsten U."/>
            <person name="Deshpande S."/>
            <person name="Wang X."/>
            <person name="Wu X."/>
            <person name="Mitros T."/>
            <person name="Triplett J."/>
            <person name="Yang X."/>
            <person name="Ye C.Y."/>
            <person name="Mauro-Herrera M."/>
            <person name="Wang L."/>
            <person name="Li P."/>
            <person name="Sharma M."/>
            <person name="Sharma R."/>
            <person name="Ronald P.C."/>
            <person name="Panaud O."/>
            <person name="Kellogg E.A."/>
            <person name="Brutnell T.P."/>
            <person name="Doust A.N."/>
            <person name="Tuskan G.A."/>
            <person name="Rokhsar D."/>
            <person name="Devos K.M."/>
        </authorList>
    </citation>
    <scope>NUCLEOTIDE SEQUENCE [LARGE SCALE GENOMIC DNA]</scope>
    <source>
        <strain evidence="1">Yugu1</strain>
    </source>
</reference>
<dbReference type="EMBL" id="CM003532">
    <property type="protein sequence ID" value="RCV24970.1"/>
    <property type="molecule type" value="Genomic_DNA"/>
</dbReference>
<sequence length="30" mass="3485">MYLHSDSLHSSELSIPTYTKTSCIMTHTWN</sequence>
<proteinExistence type="predicted"/>
<accession>A0A368R5X9</accession>
<gene>
    <name evidence="1" type="ORF">SETIT_5G129100v2</name>
</gene>
<reference evidence="1" key="2">
    <citation type="submission" date="2015-07" db="EMBL/GenBank/DDBJ databases">
        <authorList>
            <person name="Noorani M."/>
        </authorList>
    </citation>
    <scope>NUCLEOTIDE SEQUENCE</scope>
    <source>
        <strain evidence="1">Yugu1</strain>
    </source>
</reference>
<organism evidence="1">
    <name type="scientific">Setaria italica</name>
    <name type="common">Foxtail millet</name>
    <name type="synonym">Panicum italicum</name>
    <dbReference type="NCBI Taxonomy" id="4555"/>
    <lineage>
        <taxon>Eukaryota</taxon>
        <taxon>Viridiplantae</taxon>
        <taxon>Streptophyta</taxon>
        <taxon>Embryophyta</taxon>
        <taxon>Tracheophyta</taxon>
        <taxon>Spermatophyta</taxon>
        <taxon>Magnoliopsida</taxon>
        <taxon>Liliopsida</taxon>
        <taxon>Poales</taxon>
        <taxon>Poaceae</taxon>
        <taxon>PACMAD clade</taxon>
        <taxon>Panicoideae</taxon>
        <taxon>Panicodae</taxon>
        <taxon>Paniceae</taxon>
        <taxon>Cenchrinae</taxon>
        <taxon>Setaria</taxon>
    </lineage>
</organism>
<dbReference type="AlphaFoldDB" id="A0A368R5X9"/>
<evidence type="ECO:0000313" key="1">
    <source>
        <dbReference type="EMBL" id="RCV24970.1"/>
    </source>
</evidence>